<dbReference type="Pfam" id="PF13478">
    <property type="entry name" value="XdhC_C"/>
    <property type="match status" value="1"/>
</dbReference>
<evidence type="ECO:0000259" key="1">
    <source>
        <dbReference type="Pfam" id="PF13478"/>
    </source>
</evidence>
<dbReference type="EMBL" id="SIUB01000001">
    <property type="protein sequence ID" value="TBN54862.1"/>
    <property type="molecule type" value="Genomic_DNA"/>
</dbReference>
<evidence type="ECO:0000313" key="2">
    <source>
        <dbReference type="EMBL" id="TBN54862.1"/>
    </source>
</evidence>
<reference evidence="2 3" key="1">
    <citation type="submission" date="2019-02" db="EMBL/GenBank/DDBJ databases">
        <title>Hansschlegelia quercus sp. nov., a novel methylotrophic bacterium from buds of oak (Quercus robur L.).</title>
        <authorList>
            <person name="Agafonova N.V."/>
            <person name="Kaparullina E.N."/>
            <person name="Grouzdev D.S."/>
            <person name="Doronina N.V."/>
        </authorList>
    </citation>
    <scope>NUCLEOTIDE SEQUENCE [LARGE SCALE GENOMIC DNA]</scope>
    <source>
        <strain evidence="2 3">Dub</strain>
    </source>
</reference>
<sequence>MRLDLLAELNAVRDARRAACIVTELASGDQRLVIEPEASDPFAEKIRNAFASGKSTTAESIDGKAVFLNVHVPSPRLVVLGAVHVSQTLAPMAATLGYEVTVLDPRTAFAAPERFPGVDLVAEWPDVALPRLGLDPFTAFAALTHDPKIDDPGLSAALAAGCFYVGALGSRKTHAARRDRLAATGVKAADFDRIRAPIGLPIGAASPAEIAVSIMAEITAALRKPEIRA</sequence>
<gene>
    <name evidence="2" type="ORF">EYR15_01485</name>
</gene>
<dbReference type="Proteomes" id="UP000291613">
    <property type="component" value="Unassembled WGS sequence"/>
</dbReference>
<accession>A0A4Q9GKX0</accession>
<organism evidence="2 3">
    <name type="scientific">Hansschlegelia quercus</name>
    <dbReference type="NCBI Taxonomy" id="2528245"/>
    <lineage>
        <taxon>Bacteria</taxon>
        <taxon>Pseudomonadati</taxon>
        <taxon>Pseudomonadota</taxon>
        <taxon>Alphaproteobacteria</taxon>
        <taxon>Hyphomicrobiales</taxon>
        <taxon>Methylopilaceae</taxon>
        <taxon>Hansschlegelia</taxon>
    </lineage>
</organism>
<name>A0A4Q9GKX0_9HYPH</name>
<feature type="domain" description="XdhC Rossmann" evidence="1">
    <location>
        <begin position="77"/>
        <end position="218"/>
    </location>
</feature>
<dbReference type="InterPro" id="IPR027051">
    <property type="entry name" value="XdhC_Rossmann_dom"/>
</dbReference>
<dbReference type="PANTHER" id="PTHR30388">
    <property type="entry name" value="ALDEHYDE OXIDOREDUCTASE MOLYBDENUM COFACTOR ASSEMBLY PROTEIN"/>
    <property type="match status" value="1"/>
</dbReference>
<evidence type="ECO:0000313" key="3">
    <source>
        <dbReference type="Proteomes" id="UP000291613"/>
    </source>
</evidence>
<dbReference type="PANTHER" id="PTHR30388:SF4">
    <property type="entry name" value="MOLYBDENUM COFACTOR INSERTION CHAPERONE PAOD"/>
    <property type="match status" value="1"/>
</dbReference>
<proteinExistence type="predicted"/>
<dbReference type="Gene3D" id="3.40.50.720">
    <property type="entry name" value="NAD(P)-binding Rossmann-like Domain"/>
    <property type="match status" value="1"/>
</dbReference>
<keyword evidence="3" id="KW-1185">Reference proteome</keyword>
<comment type="caution">
    <text evidence="2">The sequence shown here is derived from an EMBL/GenBank/DDBJ whole genome shotgun (WGS) entry which is preliminary data.</text>
</comment>
<dbReference type="OrthoDB" id="9815497at2"/>
<dbReference type="InterPro" id="IPR052698">
    <property type="entry name" value="MoCofactor_Util/Proc"/>
</dbReference>
<protein>
    <submittedName>
        <fullName evidence="2">XdhC family protein</fullName>
    </submittedName>
</protein>
<dbReference type="AlphaFoldDB" id="A0A4Q9GKX0"/>
<dbReference type="RefSeq" id="WP_131001115.1">
    <property type="nucleotide sequence ID" value="NZ_JBHSZR010000002.1"/>
</dbReference>